<organism evidence="2 3">
    <name type="scientific">Sorghum bicolor</name>
    <name type="common">Sorghum</name>
    <name type="synonym">Sorghum vulgare</name>
    <dbReference type="NCBI Taxonomy" id="4558"/>
    <lineage>
        <taxon>Eukaryota</taxon>
        <taxon>Viridiplantae</taxon>
        <taxon>Streptophyta</taxon>
        <taxon>Embryophyta</taxon>
        <taxon>Tracheophyta</taxon>
        <taxon>Spermatophyta</taxon>
        <taxon>Magnoliopsida</taxon>
        <taxon>Liliopsida</taxon>
        <taxon>Poales</taxon>
        <taxon>Poaceae</taxon>
        <taxon>PACMAD clade</taxon>
        <taxon>Panicoideae</taxon>
        <taxon>Andropogonodae</taxon>
        <taxon>Andropogoneae</taxon>
        <taxon>Sorghinae</taxon>
        <taxon>Sorghum</taxon>
    </lineage>
</organism>
<dbReference type="InterPro" id="IPR005174">
    <property type="entry name" value="KIB1-4_b-propeller"/>
</dbReference>
<reference evidence="2 3" key="1">
    <citation type="journal article" date="2009" name="Nature">
        <title>The Sorghum bicolor genome and the diversification of grasses.</title>
        <authorList>
            <person name="Paterson A.H."/>
            <person name="Bowers J.E."/>
            <person name="Bruggmann R."/>
            <person name="Dubchak I."/>
            <person name="Grimwood J."/>
            <person name="Gundlach H."/>
            <person name="Haberer G."/>
            <person name="Hellsten U."/>
            <person name="Mitros T."/>
            <person name="Poliakov A."/>
            <person name="Schmutz J."/>
            <person name="Spannagl M."/>
            <person name="Tang H."/>
            <person name="Wang X."/>
            <person name="Wicker T."/>
            <person name="Bharti A.K."/>
            <person name="Chapman J."/>
            <person name="Feltus F.A."/>
            <person name="Gowik U."/>
            <person name="Grigoriev I.V."/>
            <person name="Lyons E."/>
            <person name="Maher C.A."/>
            <person name="Martis M."/>
            <person name="Narechania A."/>
            <person name="Otillar R.P."/>
            <person name="Penning B.W."/>
            <person name="Salamov A.A."/>
            <person name="Wang Y."/>
            <person name="Zhang L."/>
            <person name="Carpita N.C."/>
            <person name="Freeling M."/>
            <person name="Gingle A.R."/>
            <person name="Hash C.T."/>
            <person name="Keller B."/>
            <person name="Klein P."/>
            <person name="Kresovich S."/>
            <person name="McCann M.C."/>
            <person name="Ming R."/>
            <person name="Peterson D.G."/>
            <person name="Mehboob-ur-Rahman"/>
            <person name="Ware D."/>
            <person name="Westhoff P."/>
            <person name="Mayer K.F."/>
            <person name="Messing J."/>
            <person name="Rokhsar D.S."/>
        </authorList>
    </citation>
    <scope>NUCLEOTIDE SEQUENCE [LARGE SCALE GENOMIC DNA]</scope>
    <source>
        <strain evidence="3">cv. BTx623</strain>
    </source>
</reference>
<evidence type="ECO:0000313" key="2">
    <source>
        <dbReference type="EMBL" id="OQU90477.1"/>
    </source>
</evidence>
<accession>A0A1W0W7V8</accession>
<keyword evidence="3" id="KW-1185">Reference proteome</keyword>
<evidence type="ECO:0000259" key="1">
    <source>
        <dbReference type="Pfam" id="PF03478"/>
    </source>
</evidence>
<dbReference type="EMBL" id="CM000761">
    <property type="protein sequence ID" value="OQU90477.1"/>
    <property type="molecule type" value="Genomic_DNA"/>
</dbReference>
<feature type="domain" description="KIB1-4 beta-propeller" evidence="1">
    <location>
        <begin position="57"/>
        <end position="303"/>
    </location>
</feature>
<proteinExistence type="predicted"/>
<dbReference type="PANTHER" id="PTHR33165:SF97">
    <property type="entry name" value="DUF295 DOMAIN-CONTAINING PROTEIN"/>
    <property type="match status" value="1"/>
</dbReference>
<name>A0A1W0W7V8_SORBI</name>
<dbReference type="eggNOG" id="ENOG502R4CN">
    <property type="taxonomic scope" value="Eukaryota"/>
</dbReference>
<gene>
    <name evidence="2" type="ORF">SORBI_3002G418000</name>
</gene>
<sequence>MRFRAVCKLWMAGSSTQKPRELGEHVIDHRFHPRRWILLTEPPAPEDTPTPTRRKLLNVTTREIIKVHLPELAGHAVIPGPAAAPEGMLVVCEMTTLVVRLLNPLTRHVVDLPSLQTLQTADRHWGPIPFAFRVNHVVTAAGFADASTVVVYFGRINQMAMVKPGDALWTPVGGLNPEFPLRSTATFQCRFYCVDRTNLMVLDLDQRQLVVAADMVQQFRTVSLVDDSGRLMAVCSLEQVVRFGARSSLTETQIELFHVDLEKGTLLPILDLGERAIFTGPRGAVLLPRTNYYFSVDRGTVFFRFCKSHQPHFGAFHVHSRHTCYVASTWRRLGEHVASYATAGIK</sequence>
<reference evidence="3" key="2">
    <citation type="journal article" date="2018" name="Plant J.">
        <title>The Sorghum bicolor reference genome: improved assembly, gene annotations, a transcriptome atlas, and signatures of genome organization.</title>
        <authorList>
            <person name="McCormick R.F."/>
            <person name="Truong S.K."/>
            <person name="Sreedasyam A."/>
            <person name="Jenkins J."/>
            <person name="Shu S."/>
            <person name="Sims D."/>
            <person name="Kennedy M."/>
            <person name="Amirebrahimi M."/>
            <person name="Weers B.D."/>
            <person name="McKinley B."/>
            <person name="Mattison A."/>
            <person name="Morishige D.T."/>
            <person name="Grimwood J."/>
            <person name="Schmutz J."/>
            <person name="Mullet J.E."/>
        </authorList>
    </citation>
    <scope>NUCLEOTIDE SEQUENCE [LARGE SCALE GENOMIC DNA]</scope>
    <source>
        <strain evidence="3">cv. BTx623</strain>
    </source>
</reference>
<dbReference type="PANTHER" id="PTHR33165">
    <property type="entry name" value="F-BOX DOMAIN CONTAINING PROTEIN-LIKE-RELATED"/>
    <property type="match status" value="1"/>
</dbReference>
<protein>
    <recommendedName>
        <fullName evidence="1">KIB1-4 beta-propeller domain-containing protein</fullName>
    </recommendedName>
</protein>
<dbReference type="AlphaFoldDB" id="A0A1W0W7V8"/>
<dbReference type="Proteomes" id="UP000000768">
    <property type="component" value="Chromosome 2"/>
</dbReference>
<dbReference type="Pfam" id="PF03478">
    <property type="entry name" value="Beta-prop_KIB1-4"/>
    <property type="match status" value="1"/>
</dbReference>
<evidence type="ECO:0000313" key="3">
    <source>
        <dbReference type="Proteomes" id="UP000000768"/>
    </source>
</evidence>
<dbReference type="OMA" id="WMAGSST"/>
<dbReference type="InParanoid" id="A0A1W0W7V8"/>
<dbReference type="Gramene" id="OQU90477">
    <property type="protein sequence ID" value="OQU90477"/>
    <property type="gene ID" value="SORBI_3002G418000"/>
</dbReference>